<sequence length="87" mass="9509">MDQCDLFGEPLPAPEPEPVVELPLPPLAAPCAFRNRSNKPCQRLARDPIRLDGKKLRSHGRLLLHCPIACFNGAAAEEIEILAEAAE</sequence>
<organism evidence="1 2">
    <name type="scientific">Sphingobium cyanobacteriorum</name>
    <dbReference type="NCBI Taxonomy" id="3063954"/>
    <lineage>
        <taxon>Bacteria</taxon>
        <taxon>Pseudomonadati</taxon>
        <taxon>Pseudomonadota</taxon>
        <taxon>Alphaproteobacteria</taxon>
        <taxon>Sphingomonadales</taxon>
        <taxon>Sphingomonadaceae</taxon>
        <taxon>Sphingobium</taxon>
    </lineage>
</organism>
<comment type="caution">
    <text evidence="1">The sequence shown here is derived from an EMBL/GenBank/DDBJ whole genome shotgun (WGS) entry which is preliminary data.</text>
</comment>
<dbReference type="EMBL" id="JAUQOM010000012">
    <property type="protein sequence ID" value="MDO7836874.1"/>
    <property type="molecule type" value="Genomic_DNA"/>
</dbReference>
<evidence type="ECO:0000313" key="1">
    <source>
        <dbReference type="EMBL" id="MDO7836874.1"/>
    </source>
</evidence>
<proteinExistence type="predicted"/>
<evidence type="ECO:0000313" key="2">
    <source>
        <dbReference type="Proteomes" id="UP001176471"/>
    </source>
</evidence>
<accession>A0ABT8ZSE7</accession>
<name>A0ABT8ZSE7_9SPHN</name>
<gene>
    <name evidence="1" type="ORF">Q4610_17650</name>
</gene>
<keyword evidence="2" id="KW-1185">Reference proteome</keyword>
<dbReference type="Proteomes" id="UP001176471">
    <property type="component" value="Unassembled WGS sequence"/>
</dbReference>
<protein>
    <submittedName>
        <fullName evidence="1">Uncharacterized protein</fullName>
    </submittedName>
</protein>
<reference evidence="1" key="1">
    <citation type="submission" date="2023-07" db="EMBL/GenBank/DDBJ databases">
        <title>Bacterial whole genome sequence for Sphingobium sp. HBC34.</title>
        <authorList>
            <person name="Le V."/>
            <person name="Ko S.-R."/>
            <person name="Ahn C.-Y."/>
            <person name="Oh H.-M."/>
        </authorList>
    </citation>
    <scope>NUCLEOTIDE SEQUENCE</scope>
    <source>
        <strain evidence="1">HBC34</strain>
    </source>
</reference>
<dbReference type="RefSeq" id="WP_304537259.1">
    <property type="nucleotide sequence ID" value="NZ_JAUQOM010000012.1"/>
</dbReference>